<evidence type="ECO:0000256" key="5">
    <source>
        <dbReference type="ARBA" id="ARBA00022450"/>
    </source>
</evidence>
<keyword evidence="7" id="KW-0597">Phosphoprotein</keyword>
<evidence type="ECO:0000256" key="10">
    <source>
        <dbReference type="ARBA" id="ARBA00022982"/>
    </source>
</evidence>
<keyword evidence="10" id="KW-0249">Electron transport</keyword>
<dbReference type="EMBL" id="AY915082">
    <property type="protein sequence ID" value="AAX30303.2"/>
    <property type="molecule type" value="mRNA"/>
</dbReference>
<dbReference type="Gene3D" id="1.10.1200.10">
    <property type="entry name" value="ACP-like"/>
    <property type="match status" value="1"/>
</dbReference>
<organism evidence="16">
    <name type="scientific">Schistosoma japonicum</name>
    <name type="common">Blood fluke</name>
    <dbReference type="NCBI Taxonomy" id="6182"/>
    <lineage>
        <taxon>Eukaryota</taxon>
        <taxon>Metazoa</taxon>
        <taxon>Spiralia</taxon>
        <taxon>Lophotrochozoa</taxon>
        <taxon>Platyhelminthes</taxon>
        <taxon>Trematoda</taxon>
        <taxon>Digenea</taxon>
        <taxon>Strigeidida</taxon>
        <taxon>Schistosomatoidea</taxon>
        <taxon>Schistosomatidae</taxon>
        <taxon>Schistosoma</taxon>
    </lineage>
</organism>
<evidence type="ECO:0000256" key="12">
    <source>
        <dbReference type="ARBA" id="ARBA00023128"/>
    </source>
</evidence>
<dbReference type="PROSITE" id="PS50075">
    <property type="entry name" value="CARRIER"/>
    <property type="match status" value="1"/>
</dbReference>
<dbReference type="HAMAP" id="MF_01217">
    <property type="entry name" value="Acyl_carrier"/>
    <property type="match status" value="1"/>
</dbReference>
<keyword evidence="11" id="KW-0443">Lipid metabolism</keyword>
<evidence type="ECO:0000256" key="2">
    <source>
        <dbReference type="ARBA" id="ARBA00005194"/>
    </source>
</evidence>
<evidence type="ECO:0000256" key="11">
    <source>
        <dbReference type="ARBA" id="ARBA00023098"/>
    </source>
</evidence>
<proteinExistence type="evidence at transcript level"/>
<reference evidence="16" key="2">
    <citation type="journal article" date="2006" name="PLoS Pathog.">
        <title>New perspectives on host-parasite interplay by comparative transcriptomic and proteomic analyses of Schistosoma japonicum.</title>
        <authorList>
            <person name="Liu F."/>
            <person name="Lu J."/>
            <person name="Hu W."/>
            <person name="Wang S.Y."/>
            <person name="Cui S.J."/>
            <person name="Chi M."/>
            <person name="Yan Q."/>
            <person name="Wang X.R."/>
            <person name="Song H.D."/>
            <person name="Xu X.N."/>
            <person name="Wang J.J."/>
            <person name="Zhang X.L."/>
            <person name="Zhang X."/>
            <person name="Wang Z.Q."/>
            <person name="Xue C.L."/>
            <person name="Brindley P.J."/>
            <person name="McManus D.P."/>
            <person name="Yang P.Y."/>
            <person name="Feng Z."/>
            <person name="Chen Z."/>
            <person name="Han Z.G."/>
        </authorList>
    </citation>
    <scope>NUCLEOTIDE SEQUENCE</scope>
</reference>
<dbReference type="InterPro" id="IPR036736">
    <property type="entry name" value="ACP-like_sf"/>
</dbReference>
<evidence type="ECO:0000256" key="6">
    <source>
        <dbReference type="ARBA" id="ARBA00022516"/>
    </source>
</evidence>
<dbReference type="PANTHER" id="PTHR20863:SF28">
    <property type="entry name" value="ACYL CARRIER PROTEIN, MITOCHONDRIAL"/>
    <property type="match status" value="1"/>
</dbReference>
<keyword evidence="9" id="KW-0809">Transit peptide</keyword>
<accession>Q5BT32</accession>
<keyword evidence="12" id="KW-0496">Mitochondrion</keyword>
<evidence type="ECO:0000256" key="13">
    <source>
        <dbReference type="ARBA" id="ARBA00023160"/>
    </source>
</evidence>
<evidence type="ECO:0000313" key="16">
    <source>
        <dbReference type="EMBL" id="AAX30303.2"/>
    </source>
</evidence>
<name>Q5BT32_SCHJA</name>
<sequence>NLFSSVLGGFRQICLVSNLSTISRTFIATRKSVFTPFKAYSLIVPSRFLAHGVQLTKPMIEDRVMLVLKLYDKVDPDKLTFDSKFREDFGIDSLDHVELVMAIEEEFCFEIPDMDSQHFLTPRDIIQYVCDKYDVYDDIHGYHRSLKYLNCT</sequence>
<dbReference type="SUPFAM" id="SSF47336">
    <property type="entry name" value="ACP-like"/>
    <property type="match status" value="1"/>
</dbReference>
<keyword evidence="8" id="KW-0276">Fatty acid metabolism</keyword>
<dbReference type="GO" id="GO:0000036">
    <property type="term" value="F:acyl carrier activity"/>
    <property type="evidence" value="ECO:0007669"/>
    <property type="project" value="TreeGrafter"/>
</dbReference>
<evidence type="ECO:0000256" key="3">
    <source>
        <dbReference type="ARBA" id="ARBA00010930"/>
    </source>
</evidence>
<comment type="subcellular location">
    <subcellularLocation>
        <location evidence="1">Mitochondrion</location>
    </subcellularLocation>
</comment>
<comment type="similarity">
    <text evidence="3">Belongs to the acyl carrier protein (ACP) family.</text>
</comment>
<reference evidence="16" key="1">
    <citation type="submission" date="2005-01" db="EMBL/GenBank/DDBJ databases">
        <authorList>
            <person name="Han Z."/>
        </authorList>
    </citation>
    <scope>NUCLEOTIDE SEQUENCE</scope>
</reference>
<evidence type="ECO:0000256" key="8">
    <source>
        <dbReference type="ARBA" id="ARBA00022832"/>
    </source>
</evidence>
<keyword evidence="13 14" id="KW-0275">Fatty acid biosynthesis</keyword>
<keyword evidence="4" id="KW-0813">Transport</keyword>
<evidence type="ECO:0000256" key="4">
    <source>
        <dbReference type="ARBA" id="ARBA00022448"/>
    </source>
</evidence>
<dbReference type="GO" id="GO:0005739">
    <property type="term" value="C:mitochondrion"/>
    <property type="evidence" value="ECO:0007669"/>
    <property type="project" value="UniProtKB-SubCell"/>
</dbReference>
<evidence type="ECO:0000256" key="9">
    <source>
        <dbReference type="ARBA" id="ARBA00022946"/>
    </source>
</evidence>
<keyword evidence="5 14" id="KW-0596">Phosphopantetheine</keyword>
<dbReference type="InterPro" id="IPR009081">
    <property type="entry name" value="PP-bd_ACP"/>
</dbReference>
<keyword evidence="6 14" id="KW-0444">Lipid biosynthesis</keyword>
<feature type="non-terminal residue" evidence="16">
    <location>
        <position position="1"/>
    </location>
</feature>
<comment type="function">
    <text evidence="14">Carrier of the growing fatty acid chain in fatty acid biosynthesis.</text>
</comment>
<dbReference type="AlphaFoldDB" id="Q5BT32"/>
<protein>
    <recommendedName>
        <fullName evidence="14">Acyl carrier protein</fullName>
    </recommendedName>
</protein>
<dbReference type="FunFam" id="1.10.1200.10:FF:000003">
    <property type="entry name" value="Acyl carrier protein"/>
    <property type="match status" value="1"/>
</dbReference>
<dbReference type="GO" id="GO:0000035">
    <property type="term" value="F:acyl binding"/>
    <property type="evidence" value="ECO:0007669"/>
    <property type="project" value="TreeGrafter"/>
</dbReference>
<dbReference type="PANTHER" id="PTHR20863">
    <property type="entry name" value="ACYL CARRIER PROTEIN"/>
    <property type="match status" value="1"/>
</dbReference>
<evidence type="ECO:0000256" key="14">
    <source>
        <dbReference type="RuleBase" id="RU000722"/>
    </source>
</evidence>
<comment type="pathway">
    <text evidence="2">Lipid metabolism; fatty acid biosynthesis.</text>
</comment>
<dbReference type="InterPro" id="IPR003231">
    <property type="entry name" value="ACP"/>
</dbReference>
<evidence type="ECO:0000256" key="1">
    <source>
        <dbReference type="ARBA" id="ARBA00004173"/>
    </source>
</evidence>
<evidence type="ECO:0000259" key="15">
    <source>
        <dbReference type="PROSITE" id="PS50075"/>
    </source>
</evidence>
<evidence type="ECO:0000256" key="7">
    <source>
        <dbReference type="ARBA" id="ARBA00022553"/>
    </source>
</evidence>
<feature type="domain" description="Carrier" evidence="15">
    <location>
        <begin position="58"/>
        <end position="133"/>
    </location>
</feature>
<dbReference type="Pfam" id="PF00550">
    <property type="entry name" value="PP-binding"/>
    <property type="match status" value="1"/>
</dbReference>